<gene>
    <name evidence="9" type="ORF">IPN91_14490</name>
</gene>
<dbReference type="InterPro" id="IPR003594">
    <property type="entry name" value="HATPase_dom"/>
</dbReference>
<dbReference type="SMART" id="SM00388">
    <property type="entry name" value="HisKA"/>
    <property type="match status" value="1"/>
</dbReference>
<dbReference type="GO" id="GO:0005886">
    <property type="term" value="C:plasma membrane"/>
    <property type="evidence" value="ECO:0007669"/>
    <property type="project" value="TreeGrafter"/>
</dbReference>
<dbReference type="Gene3D" id="1.10.287.130">
    <property type="match status" value="1"/>
</dbReference>
<feature type="domain" description="Response regulatory" evidence="8">
    <location>
        <begin position="7"/>
        <end position="123"/>
    </location>
</feature>
<dbReference type="SMART" id="SM00387">
    <property type="entry name" value="HATPase_c"/>
    <property type="match status" value="1"/>
</dbReference>
<dbReference type="PROSITE" id="PS50109">
    <property type="entry name" value="HIS_KIN"/>
    <property type="match status" value="1"/>
</dbReference>
<dbReference type="InterPro" id="IPR003661">
    <property type="entry name" value="HisK_dim/P_dom"/>
</dbReference>
<dbReference type="InterPro" id="IPR001789">
    <property type="entry name" value="Sig_transdc_resp-reg_receiver"/>
</dbReference>
<dbReference type="Pfam" id="PF00072">
    <property type="entry name" value="Response_reg"/>
    <property type="match status" value="1"/>
</dbReference>
<dbReference type="Gene3D" id="3.30.565.10">
    <property type="entry name" value="Histidine kinase-like ATPase, C-terminal domain"/>
    <property type="match status" value="1"/>
</dbReference>
<name>A0A936F4K7_9BACT</name>
<comment type="catalytic activity">
    <reaction evidence="1">
        <text>ATP + protein L-histidine = ADP + protein N-phospho-L-histidine.</text>
        <dbReference type="EC" id="2.7.13.3"/>
    </reaction>
</comment>
<dbReference type="PANTHER" id="PTHR43047">
    <property type="entry name" value="TWO-COMPONENT HISTIDINE PROTEIN KINASE"/>
    <property type="match status" value="1"/>
</dbReference>
<evidence type="ECO:0000256" key="5">
    <source>
        <dbReference type="ARBA" id="ARBA00022777"/>
    </source>
</evidence>
<dbReference type="SUPFAM" id="SSF47384">
    <property type="entry name" value="Homodimeric domain of signal transducing histidine kinase"/>
    <property type="match status" value="1"/>
</dbReference>
<dbReference type="EMBL" id="JADKCH010000032">
    <property type="protein sequence ID" value="MBK8573788.1"/>
    <property type="molecule type" value="Genomic_DNA"/>
</dbReference>
<protein>
    <recommendedName>
        <fullName evidence="2">histidine kinase</fullName>
        <ecNumber evidence="2">2.7.13.3</ecNumber>
    </recommendedName>
</protein>
<dbReference type="InterPro" id="IPR011006">
    <property type="entry name" value="CheY-like_superfamily"/>
</dbReference>
<dbReference type="PANTHER" id="PTHR43047:SF72">
    <property type="entry name" value="OSMOSENSING HISTIDINE PROTEIN KINASE SLN1"/>
    <property type="match status" value="1"/>
</dbReference>
<sequence length="377" mass="41478">MLVPPADVLLVDDNPTNLDVLARVLRSQNHRVRTVTSGALALEAMRRQPPEVVLLDVAMPDLDGYQTCALIRDDPKLASIPVLFISAMDGPLDKVKAFESGGRDYVTKPFAAEEVLARVEHHVNLGRLQKHMEQQNQSLLDANLKLKEIHVLKANFTAMLVHDLRSPLTSVGLTLELLQSGQTPRPSMIDQAVDSFQRVQGLLDEMLDLHRSEHGQMPLRSDAIDPVAWLQGFADQFAVRAQAEGVLFQTYWPETLAPIKGDRSKLDRVLHNLLSNAIKFTPRGGAVKLEAAMEFGAGVEAGLRFLRIAVIDTGRGIPAEQLPFIFDPFRQSEPGDAHRGFGLGLAIVQRLVAAHHGQIRAQSQLGFGSNFTVLLPC</sequence>
<dbReference type="Pfam" id="PF02518">
    <property type="entry name" value="HATPase_c"/>
    <property type="match status" value="1"/>
</dbReference>
<evidence type="ECO:0000256" key="2">
    <source>
        <dbReference type="ARBA" id="ARBA00012438"/>
    </source>
</evidence>
<dbReference type="SMART" id="SM00448">
    <property type="entry name" value="REC"/>
    <property type="match status" value="1"/>
</dbReference>
<evidence type="ECO:0000313" key="9">
    <source>
        <dbReference type="EMBL" id="MBK8573788.1"/>
    </source>
</evidence>
<dbReference type="InterPro" id="IPR036890">
    <property type="entry name" value="HATPase_C_sf"/>
</dbReference>
<dbReference type="AlphaFoldDB" id="A0A936F4K7"/>
<dbReference type="InterPro" id="IPR036097">
    <property type="entry name" value="HisK_dim/P_sf"/>
</dbReference>
<dbReference type="PRINTS" id="PR00344">
    <property type="entry name" value="BCTRLSENSOR"/>
</dbReference>
<dbReference type="InterPro" id="IPR005467">
    <property type="entry name" value="His_kinase_dom"/>
</dbReference>
<evidence type="ECO:0000259" key="8">
    <source>
        <dbReference type="PROSITE" id="PS50110"/>
    </source>
</evidence>
<proteinExistence type="predicted"/>
<dbReference type="EC" id="2.7.13.3" evidence="2"/>
<dbReference type="Pfam" id="PF00512">
    <property type="entry name" value="HisKA"/>
    <property type="match status" value="1"/>
</dbReference>
<dbReference type="Gene3D" id="3.40.50.2300">
    <property type="match status" value="1"/>
</dbReference>
<dbReference type="CDD" id="cd00082">
    <property type="entry name" value="HisKA"/>
    <property type="match status" value="1"/>
</dbReference>
<organism evidence="9 10">
    <name type="scientific">Candidatus Geothrix odensensis</name>
    <dbReference type="NCBI Taxonomy" id="2954440"/>
    <lineage>
        <taxon>Bacteria</taxon>
        <taxon>Pseudomonadati</taxon>
        <taxon>Acidobacteriota</taxon>
        <taxon>Holophagae</taxon>
        <taxon>Holophagales</taxon>
        <taxon>Holophagaceae</taxon>
        <taxon>Geothrix</taxon>
    </lineage>
</organism>
<dbReference type="InterPro" id="IPR004358">
    <property type="entry name" value="Sig_transdc_His_kin-like_C"/>
</dbReference>
<dbReference type="PROSITE" id="PS50110">
    <property type="entry name" value="RESPONSE_REGULATORY"/>
    <property type="match status" value="1"/>
</dbReference>
<evidence type="ECO:0000256" key="6">
    <source>
        <dbReference type="PROSITE-ProRule" id="PRU00169"/>
    </source>
</evidence>
<dbReference type="GO" id="GO:0000155">
    <property type="term" value="F:phosphorelay sensor kinase activity"/>
    <property type="evidence" value="ECO:0007669"/>
    <property type="project" value="InterPro"/>
</dbReference>
<evidence type="ECO:0000256" key="3">
    <source>
        <dbReference type="ARBA" id="ARBA00022553"/>
    </source>
</evidence>
<feature type="domain" description="Histidine kinase" evidence="7">
    <location>
        <begin position="159"/>
        <end position="377"/>
    </location>
</feature>
<keyword evidence="5 9" id="KW-0418">Kinase</keyword>
<evidence type="ECO:0000256" key="4">
    <source>
        <dbReference type="ARBA" id="ARBA00022679"/>
    </source>
</evidence>
<comment type="caution">
    <text evidence="9">The sequence shown here is derived from an EMBL/GenBank/DDBJ whole genome shotgun (WGS) entry which is preliminary data.</text>
</comment>
<dbReference type="GO" id="GO:0009927">
    <property type="term" value="F:histidine phosphotransfer kinase activity"/>
    <property type="evidence" value="ECO:0007669"/>
    <property type="project" value="TreeGrafter"/>
</dbReference>
<reference evidence="9 10" key="1">
    <citation type="submission" date="2020-10" db="EMBL/GenBank/DDBJ databases">
        <title>Connecting structure to function with the recovery of over 1000 high-quality activated sludge metagenome-assembled genomes encoding full-length rRNA genes using long-read sequencing.</title>
        <authorList>
            <person name="Singleton C.M."/>
            <person name="Petriglieri F."/>
            <person name="Kristensen J.M."/>
            <person name="Kirkegaard R.H."/>
            <person name="Michaelsen T.Y."/>
            <person name="Andersen M.H."/>
            <person name="Karst S.M."/>
            <person name="Dueholm M.S."/>
            <person name="Nielsen P.H."/>
            <person name="Albertsen M."/>
        </authorList>
    </citation>
    <scope>NUCLEOTIDE SEQUENCE [LARGE SCALE GENOMIC DNA]</scope>
    <source>
        <strain evidence="9">OdNE_18-Q3-R46-58_MAXAC.008</strain>
    </source>
</reference>
<dbReference type="SUPFAM" id="SSF52172">
    <property type="entry name" value="CheY-like"/>
    <property type="match status" value="1"/>
</dbReference>
<dbReference type="Proteomes" id="UP000709959">
    <property type="component" value="Unassembled WGS sequence"/>
</dbReference>
<accession>A0A936F4K7</accession>
<evidence type="ECO:0000256" key="1">
    <source>
        <dbReference type="ARBA" id="ARBA00000085"/>
    </source>
</evidence>
<keyword evidence="3 6" id="KW-0597">Phosphoprotein</keyword>
<feature type="modified residue" description="4-aspartylphosphate" evidence="6">
    <location>
        <position position="56"/>
    </location>
</feature>
<dbReference type="SUPFAM" id="SSF55874">
    <property type="entry name" value="ATPase domain of HSP90 chaperone/DNA topoisomerase II/histidine kinase"/>
    <property type="match status" value="1"/>
</dbReference>
<keyword evidence="4" id="KW-0808">Transferase</keyword>
<evidence type="ECO:0000313" key="10">
    <source>
        <dbReference type="Proteomes" id="UP000709959"/>
    </source>
</evidence>
<evidence type="ECO:0000259" key="7">
    <source>
        <dbReference type="PROSITE" id="PS50109"/>
    </source>
</evidence>